<evidence type="ECO:0000313" key="2">
    <source>
        <dbReference type="Proteomes" id="UP000516320"/>
    </source>
</evidence>
<name>A0A7H0SLF5_9CORY</name>
<dbReference type="InterPro" id="IPR011010">
    <property type="entry name" value="DNA_brk_join_enz"/>
</dbReference>
<dbReference type="RefSeq" id="WP_187974836.1">
    <property type="nucleotide sequence ID" value="NZ_CP046884.1"/>
</dbReference>
<gene>
    <name evidence="1" type="ORF">GP475_01080</name>
</gene>
<dbReference type="Proteomes" id="UP000516320">
    <property type="component" value="Chromosome"/>
</dbReference>
<reference evidence="1 2" key="1">
    <citation type="submission" date="2019-12" db="EMBL/GenBank/DDBJ databases">
        <title>Corynebacterium sp. nov., isolated from feces of the Anser Albifrons in China.</title>
        <authorList>
            <person name="Liu Q."/>
        </authorList>
    </citation>
    <scope>NUCLEOTIDE SEQUENCE [LARGE SCALE GENOMIC DNA]</scope>
    <source>
        <strain evidence="1 2">4H37-19</strain>
    </source>
</reference>
<dbReference type="AlphaFoldDB" id="A0A7H0SLF5"/>
<dbReference type="EMBL" id="CP046884">
    <property type="protein sequence ID" value="QNQ89380.1"/>
    <property type="molecule type" value="Genomic_DNA"/>
</dbReference>
<accession>A0A7H0SLF5</accession>
<dbReference type="GO" id="GO:0003677">
    <property type="term" value="F:DNA binding"/>
    <property type="evidence" value="ECO:0007669"/>
    <property type="project" value="InterPro"/>
</dbReference>
<keyword evidence="2" id="KW-1185">Reference proteome</keyword>
<dbReference type="SUPFAM" id="SSF56349">
    <property type="entry name" value="DNA breaking-rejoining enzymes"/>
    <property type="match status" value="1"/>
</dbReference>
<sequence length="97" mass="11156">MSRHLGLRQAKRQPHSLAELIQITDWANAKQLGALEQHKWLILAVGLGAGLRGVEMDHLTWKWVEVDDCGVMFRDVDGRDMAMHREWADVLEKQGQR</sequence>
<dbReference type="KEGG" id="cpoy:GP475_01080"/>
<evidence type="ECO:0000313" key="1">
    <source>
        <dbReference type="EMBL" id="QNQ89380.1"/>
    </source>
</evidence>
<organism evidence="1 2">
    <name type="scientific">Corynebacterium poyangense</name>
    <dbReference type="NCBI Taxonomy" id="2684405"/>
    <lineage>
        <taxon>Bacteria</taxon>
        <taxon>Bacillati</taxon>
        <taxon>Actinomycetota</taxon>
        <taxon>Actinomycetes</taxon>
        <taxon>Mycobacteriales</taxon>
        <taxon>Corynebacteriaceae</taxon>
        <taxon>Corynebacterium</taxon>
    </lineage>
</organism>
<protein>
    <submittedName>
        <fullName evidence="1">Uncharacterized protein</fullName>
    </submittedName>
</protein>
<proteinExistence type="predicted"/>